<dbReference type="KEGG" id="ssck:SPSK_03805"/>
<reference evidence="1 2" key="1">
    <citation type="journal article" date="2014" name="BMC Genomics">
        <title>Comparative genomics of the major fungal agents of human and animal Sporotrichosis: Sporothrix schenckii and Sporothrix brasiliensis.</title>
        <authorList>
            <person name="Teixeira M.M."/>
            <person name="de Almeida L.G."/>
            <person name="Kubitschek-Barreira P."/>
            <person name="Alves F.L."/>
            <person name="Kioshima E.S."/>
            <person name="Abadio A.K."/>
            <person name="Fernandes L."/>
            <person name="Derengowski L.S."/>
            <person name="Ferreira K.S."/>
            <person name="Souza R.C."/>
            <person name="Ruiz J.C."/>
            <person name="de Andrade N.C."/>
            <person name="Paes H.C."/>
            <person name="Nicola A.M."/>
            <person name="Albuquerque P."/>
            <person name="Gerber A.L."/>
            <person name="Martins V.P."/>
            <person name="Peconick L.D."/>
            <person name="Neto A.V."/>
            <person name="Chaucanez C.B."/>
            <person name="Silva P.A."/>
            <person name="Cunha O.L."/>
            <person name="de Oliveira F.F."/>
            <person name="dos Santos T.C."/>
            <person name="Barros A.L."/>
            <person name="Soares M.A."/>
            <person name="de Oliveira L.M."/>
            <person name="Marini M.M."/>
            <person name="Villalobos-Duno H."/>
            <person name="Cunha M.M."/>
            <person name="de Hoog S."/>
            <person name="da Silveira J.F."/>
            <person name="Henrissat B."/>
            <person name="Nino-Vega G.A."/>
            <person name="Cisalpino P.S."/>
            <person name="Mora-Montes H.M."/>
            <person name="Almeida S.R."/>
            <person name="Stajich J.E."/>
            <person name="Lopes-Bezerra L.M."/>
            <person name="Vasconcelos A.T."/>
            <person name="Felipe M.S."/>
        </authorList>
    </citation>
    <scope>NUCLEOTIDE SEQUENCE [LARGE SCALE GENOMIC DNA]</scope>
    <source>
        <strain evidence="1 2">1099-18</strain>
    </source>
</reference>
<reference evidence="1 2" key="2">
    <citation type="journal article" date="2015" name="Eukaryot. Cell">
        <title>Asexual propagation of a virulent clone complex in a human and feline outbreak of sporotrichosis.</title>
        <authorList>
            <person name="Teixeira Mde M."/>
            <person name="Rodrigues A.M."/>
            <person name="Tsui C.K."/>
            <person name="de Almeida L.G."/>
            <person name="Van Diepeningen A.D."/>
            <person name="van den Ende B.G."/>
            <person name="Fernandes G.F."/>
            <person name="Kano R."/>
            <person name="Hamelin R.C."/>
            <person name="Lopes-Bezerra L.M."/>
            <person name="Vasconcelos A.T."/>
            <person name="de Hoog S."/>
            <person name="de Camargo Z.P."/>
            <person name="Felipe M.S."/>
        </authorList>
    </citation>
    <scope>NUCLEOTIDE SEQUENCE [LARGE SCALE GENOMIC DNA]</scope>
    <source>
        <strain evidence="1 2">1099-18</strain>
    </source>
</reference>
<sequence>MPHTRVSYQFTITGGADMVAAQASRADDIATTWGSPCICICSGALLLLLERPFAEGATNCRALSLSPSLFSRGHPLLSAPL</sequence>
<organism evidence="1 2">
    <name type="scientific">Sporothrix schenckii 1099-18</name>
    <dbReference type="NCBI Taxonomy" id="1397361"/>
    <lineage>
        <taxon>Eukaryota</taxon>
        <taxon>Fungi</taxon>
        <taxon>Dikarya</taxon>
        <taxon>Ascomycota</taxon>
        <taxon>Pezizomycotina</taxon>
        <taxon>Sordariomycetes</taxon>
        <taxon>Sordariomycetidae</taxon>
        <taxon>Ophiostomatales</taxon>
        <taxon>Ophiostomataceae</taxon>
        <taxon>Sporothrix</taxon>
    </lineage>
</organism>
<protein>
    <submittedName>
        <fullName evidence="1">Uncharacterized protein</fullName>
    </submittedName>
</protein>
<dbReference type="VEuPathDB" id="FungiDB:SPSK_03805"/>
<name>A0A0F2M3L9_SPOSC</name>
<dbReference type="EMBL" id="AXCR01000010">
    <property type="protein sequence ID" value="KJR82751.1"/>
    <property type="molecule type" value="Genomic_DNA"/>
</dbReference>
<dbReference type="AlphaFoldDB" id="A0A0F2M3L9"/>
<gene>
    <name evidence="1" type="ORF">SPSK_03805</name>
</gene>
<proteinExistence type="predicted"/>
<accession>A0A0F2M3L9</accession>
<evidence type="ECO:0000313" key="2">
    <source>
        <dbReference type="Proteomes" id="UP000033710"/>
    </source>
</evidence>
<comment type="caution">
    <text evidence="1">The sequence shown here is derived from an EMBL/GenBank/DDBJ whole genome shotgun (WGS) entry which is preliminary data.</text>
</comment>
<dbReference type="GeneID" id="27665915"/>
<dbReference type="RefSeq" id="XP_016585427.1">
    <property type="nucleotide sequence ID" value="XM_016730638.1"/>
</dbReference>
<evidence type="ECO:0000313" key="1">
    <source>
        <dbReference type="EMBL" id="KJR82751.1"/>
    </source>
</evidence>
<dbReference type="Proteomes" id="UP000033710">
    <property type="component" value="Unassembled WGS sequence"/>
</dbReference>